<feature type="region of interest" description="Disordered" evidence="1">
    <location>
        <begin position="32"/>
        <end position="60"/>
    </location>
</feature>
<dbReference type="Proteomes" id="UP000256690">
    <property type="component" value="Unassembled WGS sequence"/>
</dbReference>
<keyword evidence="3" id="KW-1185">Reference proteome</keyword>
<dbReference type="RefSeq" id="XP_026603380.1">
    <property type="nucleotide sequence ID" value="XM_026747548.1"/>
</dbReference>
<dbReference type="EMBL" id="PVWQ01000006">
    <property type="protein sequence ID" value="RDW78680.1"/>
    <property type="molecule type" value="Genomic_DNA"/>
</dbReference>
<protein>
    <submittedName>
        <fullName evidence="2">Uncharacterized protein</fullName>
    </submittedName>
</protein>
<evidence type="ECO:0000313" key="2">
    <source>
        <dbReference type="EMBL" id="RDW78680.1"/>
    </source>
</evidence>
<gene>
    <name evidence="2" type="ORF">DSM5745_05532</name>
</gene>
<evidence type="ECO:0000313" key="3">
    <source>
        <dbReference type="Proteomes" id="UP000256690"/>
    </source>
</evidence>
<accession>A0A3D8RXQ7</accession>
<proteinExistence type="predicted"/>
<reference evidence="2 3" key="1">
    <citation type="journal article" date="2018" name="IMA Fungus">
        <title>IMA Genome-F 9: Draft genome sequence of Annulohypoxylon stygium, Aspergillus mulundensis, Berkeleyomyces basicola (syn. Thielaviopsis basicola), Ceratocystis smalleyi, two Cercospora beticola strains, Coleophoma cylindrospora, Fusarium fracticaudum, Phialophora cf. hyalina, and Morchella septimelata.</title>
        <authorList>
            <person name="Wingfield B.D."/>
            <person name="Bills G.F."/>
            <person name="Dong Y."/>
            <person name="Huang W."/>
            <person name="Nel W.J."/>
            <person name="Swalarsk-Parry B.S."/>
            <person name="Vaghefi N."/>
            <person name="Wilken P.M."/>
            <person name="An Z."/>
            <person name="de Beer Z.W."/>
            <person name="De Vos L."/>
            <person name="Chen L."/>
            <person name="Duong T.A."/>
            <person name="Gao Y."/>
            <person name="Hammerbacher A."/>
            <person name="Kikkert J.R."/>
            <person name="Li Y."/>
            <person name="Li H."/>
            <person name="Li K."/>
            <person name="Li Q."/>
            <person name="Liu X."/>
            <person name="Ma X."/>
            <person name="Naidoo K."/>
            <person name="Pethybridge S.J."/>
            <person name="Sun J."/>
            <person name="Steenkamp E.T."/>
            <person name="van der Nest M.A."/>
            <person name="van Wyk S."/>
            <person name="Wingfield M.J."/>
            <person name="Xiong C."/>
            <person name="Yue Q."/>
            <person name="Zhang X."/>
        </authorList>
    </citation>
    <scope>NUCLEOTIDE SEQUENCE [LARGE SCALE GENOMIC DNA]</scope>
    <source>
        <strain evidence="2 3">DSM 5745</strain>
    </source>
</reference>
<dbReference type="GeneID" id="38115902"/>
<dbReference type="STRING" id="1810919.A0A3D8RXQ7"/>
<feature type="region of interest" description="Disordered" evidence="1">
    <location>
        <begin position="1"/>
        <end position="20"/>
    </location>
</feature>
<organism evidence="2 3">
    <name type="scientific">Aspergillus mulundensis</name>
    <dbReference type="NCBI Taxonomy" id="1810919"/>
    <lineage>
        <taxon>Eukaryota</taxon>
        <taxon>Fungi</taxon>
        <taxon>Dikarya</taxon>
        <taxon>Ascomycota</taxon>
        <taxon>Pezizomycotina</taxon>
        <taxon>Eurotiomycetes</taxon>
        <taxon>Eurotiomycetidae</taxon>
        <taxon>Eurotiales</taxon>
        <taxon>Aspergillaceae</taxon>
        <taxon>Aspergillus</taxon>
        <taxon>Aspergillus subgen. Nidulantes</taxon>
    </lineage>
</organism>
<comment type="caution">
    <text evidence="2">The sequence shown here is derived from an EMBL/GenBank/DDBJ whole genome shotgun (WGS) entry which is preliminary data.</text>
</comment>
<dbReference type="AlphaFoldDB" id="A0A3D8RXQ7"/>
<sequence>MNEDELWLSDEIGDEDDEDFIGPSSFTMALTYQGPPGEFRTRNKQGQRQRPTVSSFRAGPRKKPAFTVSCNAKAMVHGEMGGFSSKMATLLIYEFQFRSYRGARLKEADILFEFKPLPGATGRVSVAQVRPDGVHKMERTEQLEGHSVWAGITGAPMQAIGVEVGADRTVEKITGHHTVVTGDRPQDDWGDYYEARFALYENKSQGDGIPSKLTACILLERDDDQDFVCVPTISVKPNFTTAVATLFSSRDPDDPVYFNVDEPPVDLLEGRVKIDPTNLAATRLDEAWDCTMYNNYQGAVKPSQPSPA</sequence>
<evidence type="ECO:0000256" key="1">
    <source>
        <dbReference type="SAM" id="MobiDB-lite"/>
    </source>
</evidence>
<dbReference type="OrthoDB" id="5030973at2759"/>
<name>A0A3D8RXQ7_9EURO</name>